<feature type="domain" description="ABC transporter" evidence="6">
    <location>
        <begin position="47"/>
        <end position="267"/>
    </location>
</feature>
<organism evidence="7 8">
    <name type="scientific">Nesterenkonia aethiopica</name>
    <dbReference type="NCBI Taxonomy" id="269144"/>
    <lineage>
        <taxon>Bacteria</taxon>
        <taxon>Bacillati</taxon>
        <taxon>Actinomycetota</taxon>
        <taxon>Actinomycetes</taxon>
        <taxon>Micrococcales</taxon>
        <taxon>Micrococcaceae</taxon>
        <taxon>Nesterenkonia</taxon>
    </lineage>
</organism>
<dbReference type="PROSITE" id="PS50893">
    <property type="entry name" value="ABC_TRANSPORTER_2"/>
    <property type="match status" value="1"/>
</dbReference>
<reference evidence="8" key="1">
    <citation type="journal article" date="2019" name="Int. J. Syst. Evol. Microbiol.">
        <title>The Global Catalogue of Microorganisms (GCM) 10K type strain sequencing project: providing services to taxonomists for standard genome sequencing and annotation.</title>
        <authorList>
            <consortium name="The Broad Institute Genomics Platform"/>
            <consortium name="The Broad Institute Genome Sequencing Center for Infectious Disease"/>
            <person name="Wu L."/>
            <person name="Ma J."/>
        </authorList>
    </citation>
    <scope>NUCLEOTIDE SEQUENCE [LARGE SCALE GENOMIC DNA]</scope>
    <source>
        <strain evidence="8">JCM 14309</strain>
    </source>
</reference>
<dbReference type="Pfam" id="PF00005">
    <property type="entry name" value="ABC_tran"/>
    <property type="match status" value="1"/>
</dbReference>
<comment type="caution">
    <text evidence="7">The sequence shown here is derived from an EMBL/GenBank/DDBJ whole genome shotgun (WGS) entry which is preliminary data.</text>
</comment>
<accession>A0ABP6LPQ9</accession>
<evidence type="ECO:0000256" key="3">
    <source>
        <dbReference type="ARBA" id="ARBA00022741"/>
    </source>
</evidence>
<keyword evidence="2" id="KW-0813">Transport</keyword>
<keyword evidence="8" id="KW-1185">Reference proteome</keyword>
<dbReference type="Proteomes" id="UP001500236">
    <property type="component" value="Unassembled WGS sequence"/>
</dbReference>
<feature type="region of interest" description="Disordered" evidence="5">
    <location>
        <begin position="1"/>
        <end position="38"/>
    </location>
</feature>
<dbReference type="InterPro" id="IPR015856">
    <property type="entry name" value="ABC_transpr_CbiO/EcfA_su"/>
</dbReference>
<evidence type="ECO:0000259" key="6">
    <source>
        <dbReference type="PROSITE" id="PS50893"/>
    </source>
</evidence>
<dbReference type="PROSITE" id="PS00211">
    <property type="entry name" value="ABC_TRANSPORTER_1"/>
    <property type="match status" value="1"/>
</dbReference>
<gene>
    <name evidence="7" type="ORF">GCM10010529_04420</name>
</gene>
<name>A0ABP6LPQ9_9MICC</name>
<evidence type="ECO:0000313" key="7">
    <source>
        <dbReference type="EMBL" id="GAA3053520.1"/>
    </source>
</evidence>
<evidence type="ECO:0000256" key="1">
    <source>
        <dbReference type="ARBA" id="ARBA00005417"/>
    </source>
</evidence>
<protein>
    <submittedName>
        <fullName evidence="7">ABC transporter ATP-binding protein</fullName>
    </submittedName>
</protein>
<evidence type="ECO:0000313" key="8">
    <source>
        <dbReference type="Proteomes" id="UP001500236"/>
    </source>
</evidence>
<dbReference type="Gene3D" id="3.40.50.300">
    <property type="entry name" value="P-loop containing nucleotide triphosphate hydrolases"/>
    <property type="match status" value="1"/>
</dbReference>
<dbReference type="SUPFAM" id="SSF52540">
    <property type="entry name" value="P-loop containing nucleoside triphosphate hydrolases"/>
    <property type="match status" value="1"/>
</dbReference>
<keyword evidence="4 7" id="KW-0067">ATP-binding</keyword>
<feature type="compositionally biased region" description="Polar residues" evidence="5">
    <location>
        <begin position="23"/>
        <end position="33"/>
    </location>
</feature>
<dbReference type="SMART" id="SM00382">
    <property type="entry name" value="AAA"/>
    <property type="match status" value="1"/>
</dbReference>
<dbReference type="GO" id="GO:0005524">
    <property type="term" value="F:ATP binding"/>
    <property type="evidence" value="ECO:0007669"/>
    <property type="project" value="UniProtKB-KW"/>
</dbReference>
<comment type="similarity">
    <text evidence="1">Belongs to the ABC transporter superfamily.</text>
</comment>
<dbReference type="InterPro" id="IPR050095">
    <property type="entry name" value="ECF_ABC_transporter_ATP-bd"/>
</dbReference>
<dbReference type="RefSeq" id="WP_237089989.1">
    <property type="nucleotide sequence ID" value="NZ_BAAAVT010000002.1"/>
</dbReference>
<evidence type="ECO:0000256" key="2">
    <source>
        <dbReference type="ARBA" id="ARBA00022448"/>
    </source>
</evidence>
<evidence type="ECO:0000256" key="4">
    <source>
        <dbReference type="ARBA" id="ARBA00022840"/>
    </source>
</evidence>
<dbReference type="InterPro" id="IPR017871">
    <property type="entry name" value="ABC_transporter-like_CS"/>
</dbReference>
<sequence length="269" mass="29075">MAEMTDGATRSTLKGADAPAHPGQSNEAVQSGSRVPASGPQRLVTEVDAVHVAVDLPDGSRRTILHELSLTLDEPVVAVVGANGSGKSTLLRLVAGLVAPTAGEIRFSPAVPRSGFIFANPQAQIIMPVVGEDIEFSLRETVKSRAERTRRMREILTQLELGHRAESSVYELSSGERQKVALAGVLATEPELVIADEPTTLLDLRNAAEFRRRLLELQVPLLLATHDLEFAAQADRVLVFDQGRLVDDDEPAAAIARYRRLALQEPEGR</sequence>
<dbReference type="EMBL" id="BAAAVT010000002">
    <property type="protein sequence ID" value="GAA3053520.1"/>
    <property type="molecule type" value="Genomic_DNA"/>
</dbReference>
<dbReference type="PANTHER" id="PTHR43553">
    <property type="entry name" value="HEAVY METAL TRANSPORTER"/>
    <property type="match status" value="1"/>
</dbReference>
<dbReference type="PANTHER" id="PTHR43553:SF24">
    <property type="entry name" value="ENERGY-COUPLING FACTOR TRANSPORTER ATP-BINDING PROTEIN ECFA1"/>
    <property type="match status" value="1"/>
</dbReference>
<dbReference type="CDD" id="cd03225">
    <property type="entry name" value="ABC_cobalt_CbiO_domain1"/>
    <property type="match status" value="1"/>
</dbReference>
<proteinExistence type="inferred from homology"/>
<dbReference type="InterPro" id="IPR027417">
    <property type="entry name" value="P-loop_NTPase"/>
</dbReference>
<keyword evidence="3" id="KW-0547">Nucleotide-binding</keyword>
<dbReference type="InterPro" id="IPR003593">
    <property type="entry name" value="AAA+_ATPase"/>
</dbReference>
<evidence type="ECO:0000256" key="5">
    <source>
        <dbReference type="SAM" id="MobiDB-lite"/>
    </source>
</evidence>
<dbReference type="InterPro" id="IPR003439">
    <property type="entry name" value="ABC_transporter-like_ATP-bd"/>
</dbReference>